<dbReference type="EMBL" id="WTVH01000003">
    <property type="protein sequence ID" value="NMF92281.1"/>
    <property type="molecule type" value="Genomic_DNA"/>
</dbReference>
<name>A0ABX1MZX9_9RHOO</name>
<dbReference type="PIRSF" id="PIRSF011484">
    <property type="entry name" value="YaeQ"/>
    <property type="match status" value="1"/>
</dbReference>
<dbReference type="InterPro" id="IPR038590">
    <property type="entry name" value="YaeQ_sf"/>
</dbReference>
<protein>
    <recommendedName>
        <fullName evidence="3">YaeQ family protein</fullName>
    </recommendedName>
</protein>
<dbReference type="RefSeq" id="WP_169197601.1">
    <property type="nucleotide sequence ID" value="NZ_WTVH02000010.1"/>
</dbReference>
<accession>A0ABX1MZX9</accession>
<evidence type="ECO:0000313" key="1">
    <source>
        <dbReference type="EMBL" id="NMF92281.1"/>
    </source>
</evidence>
<dbReference type="InterPro" id="IPR009822">
    <property type="entry name" value="YaeQ"/>
</dbReference>
<organism evidence="1 2">
    <name type="scientific">Aromatoleum buckelii</name>
    <dbReference type="NCBI Taxonomy" id="200254"/>
    <lineage>
        <taxon>Bacteria</taxon>
        <taxon>Pseudomonadati</taxon>
        <taxon>Pseudomonadota</taxon>
        <taxon>Betaproteobacteria</taxon>
        <taxon>Rhodocyclales</taxon>
        <taxon>Rhodocyclaceae</taxon>
        <taxon>Aromatoleum</taxon>
    </lineage>
</organism>
<dbReference type="CDD" id="cd22368">
    <property type="entry name" value="YaeQ-like"/>
    <property type="match status" value="1"/>
</dbReference>
<evidence type="ECO:0000313" key="2">
    <source>
        <dbReference type="Proteomes" id="UP000601990"/>
    </source>
</evidence>
<dbReference type="Gene3D" id="3.10.640.10">
    <property type="entry name" value="Restriction endonuclease-like alpha-beta roll domain"/>
    <property type="match status" value="1"/>
</dbReference>
<gene>
    <name evidence="1" type="ORF">GO608_02910</name>
</gene>
<dbReference type="SUPFAM" id="SSF52980">
    <property type="entry name" value="Restriction endonuclease-like"/>
    <property type="match status" value="1"/>
</dbReference>
<dbReference type="PANTHER" id="PTHR38784">
    <property type="entry name" value="SUCROSE PHOSPHORYLASE"/>
    <property type="match status" value="1"/>
</dbReference>
<evidence type="ECO:0008006" key="3">
    <source>
        <dbReference type="Google" id="ProtNLM"/>
    </source>
</evidence>
<proteinExistence type="predicted"/>
<dbReference type="InterPro" id="IPR011335">
    <property type="entry name" value="Restrct_endonuc-II-like"/>
</dbReference>
<dbReference type="Pfam" id="PF07152">
    <property type="entry name" value="YaeQ"/>
    <property type="match status" value="1"/>
</dbReference>
<dbReference type="PANTHER" id="PTHR38784:SF1">
    <property type="entry name" value="SUCROSE PHOSPHORYLASE"/>
    <property type="match status" value="1"/>
</dbReference>
<dbReference type="Proteomes" id="UP000601990">
    <property type="component" value="Unassembled WGS sequence"/>
</dbReference>
<comment type="caution">
    <text evidence="1">The sequence shown here is derived from an EMBL/GenBank/DDBJ whole genome shotgun (WGS) entry which is preliminary data.</text>
</comment>
<keyword evidence="2" id="KW-1185">Reference proteome</keyword>
<reference evidence="1" key="1">
    <citation type="submission" date="2019-12" db="EMBL/GenBank/DDBJ databases">
        <title>Comparative genomics gives insights into the taxonomy of the Azoarcus-Aromatoleum group and reveals separate origins of nif in the plant-associated Azoarcus and non-plant-associated Aromatoleum sub-groups.</title>
        <authorList>
            <person name="Lafos M."/>
            <person name="Maluk M."/>
            <person name="Batista M."/>
            <person name="Junghare M."/>
            <person name="Carmona M."/>
            <person name="Faoro H."/>
            <person name="Cruz L.M."/>
            <person name="Battistoni F."/>
            <person name="De Souza E."/>
            <person name="Pedrosa F."/>
            <person name="Chen W.-M."/>
            <person name="Poole P.S."/>
            <person name="Dixon R.A."/>
            <person name="James E.K."/>
        </authorList>
    </citation>
    <scope>NUCLEOTIDE SEQUENCE</scope>
    <source>
        <strain evidence="1">U120</strain>
    </source>
</reference>
<dbReference type="SMART" id="SM01322">
    <property type="entry name" value="YaeQ"/>
    <property type="match status" value="1"/>
</dbReference>
<sequence length="179" mass="20305">MALKATIFKVELTIADMDRNYYADHGFTIARHPSETDERMMVRILAFALYADPALTFGKGLCVDDEPDLWQRDLTGAIERWIDVGQPDEKWIRKACGRARETVVVSYGRAADIWWNGVRDKLARQSNLTVWNLPPEVAPALAALTARSMRLQCTLQDGQVWITDGRQTVLVEPERRMGA</sequence>